<reference evidence="1 2" key="1">
    <citation type="journal article" date="2018" name="Evol. Lett.">
        <title>Horizontal gene cluster transfer increased hallucinogenic mushroom diversity.</title>
        <authorList>
            <person name="Reynolds H.T."/>
            <person name="Vijayakumar V."/>
            <person name="Gluck-Thaler E."/>
            <person name="Korotkin H.B."/>
            <person name="Matheny P.B."/>
            <person name="Slot J.C."/>
        </authorList>
    </citation>
    <scope>NUCLEOTIDE SEQUENCE [LARGE SCALE GENOMIC DNA]</scope>
    <source>
        <strain evidence="1 2">SRW20</strain>
    </source>
</reference>
<dbReference type="AlphaFoldDB" id="A0A409Y137"/>
<proteinExistence type="predicted"/>
<keyword evidence="2" id="KW-1185">Reference proteome</keyword>
<dbReference type="InParanoid" id="A0A409Y137"/>
<sequence>MSRLCVMDSAHNTYNGFEETAARNAPEVCTPKSGSVALLGSVFDQKLPVAFFCYLPQTKKPFSWQFCGDGDVKAAQRKAYTIRHPRVQSSSKIDMEVHLLMAVRQRILGSLGPCAYDYQIRSSQHLELTIDCASESKSLRQSYVVRILGFHDLNGGTSVQGIAETDVEVTLYSSTLHPPGFLPRSRNKTIKSNLWRHLITARDGLPCHIRRIVLVSSDV</sequence>
<name>A0A409Y137_9AGAR</name>
<protein>
    <submittedName>
        <fullName evidence="1">Uncharacterized protein</fullName>
    </submittedName>
</protein>
<evidence type="ECO:0000313" key="2">
    <source>
        <dbReference type="Proteomes" id="UP000284706"/>
    </source>
</evidence>
<comment type="caution">
    <text evidence="1">The sequence shown here is derived from an EMBL/GenBank/DDBJ whole genome shotgun (WGS) entry which is preliminary data.</text>
</comment>
<gene>
    <name evidence="1" type="ORF">CVT26_010267</name>
</gene>
<accession>A0A409Y137</accession>
<dbReference type="EMBL" id="NHYE01001335">
    <property type="protein sequence ID" value="PPQ96715.1"/>
    <property type="molecule type" value="Genomic_DNA"/>
</dbReference>
<dbReference type="Proteomes" id="UP000284706">
    <property type="component" value="Unassembled WGS sequence"/>
</dbReference>
<organism evidence="1 2">
    <name type="scientific">Gymnopilus dilepis</name>
    <dbReference type="NCBI Taxonomy" id="231916"/>
    <lineage>
        <taxon>Eukaryota</taxon>
        <taxon>Fungi</taxon>
        <taxon>Dikarya</taxon>
        <taxon>Basidiomycota</taxon>
        <taxon>Agaricomycotina</taxon>
        <taxon>Agaricomycetes</taxon>
        <taxon>Agaricomycetidae</taxon>
        <taxon>Agaricales</taxon>
        <taxon>Agaricineae</taxon>
        <taxon>Hymenogastraceae</taxon>
        <taxon>Gymnopilus</taxon>
    </lineage>
</organism>
<evidence type="ECO:0000313" key="1">
    <source>
        <dbReference type="EMBL" id="PPQ96715.1"/>
    </source>
</evidence>